<dbReference type="AlphaFoldDB" id="A0A2K8L2C4"/>
<dbReference type="Pfam" id="PF01875">
    <property type="entry name" value="Memo"/>
    <property type="match status" value="1"/>
</dbReference>
<keyword evidence="3" id="KW-1185">Reference proteome</keyword>
<dbReference type="InterPro" id="IPR002737">
    <property type="entry name" value="MEMO1_fam"/>
</dbReference>
<proteinExistence type="inferred from homology"/>
<dbReference type="NCBIfam" id="TIGR04336">
    <property type="entry name" value="AmmeMemoSam_B"/>
    <property type="match status" value="1"/>
</dbReference>
<name>A0A2K8L2C4_9GAMM</name>
<gene>
    <name evidence="2" type="ORF">REIFOR_03313</name>
</gene>
<organism evidence="2 3">
    <name type="scientific">Reinekea forsetii</name>
    <dbReference type="NCBI Taxonomy" id="1336806"/>
    <lineage>
        <taxon>Bacteria</taxon>
        <taxon>Pseudomonadati</taxon>
        <taxon>Pseudomonadota</taxon>
        <taxon>Gammaproteobacteria</taxon>
        <taxon>Oceanospirillales</taxon>
        <taxon>Saccharospirillaceae</taxon>
        <taxon>Reinekea</taxon>
    </lineage>
</organism>
<dbReference type="CDD" id="cd07361">
    <property type="entry name" value="MEMO_like"/>
    <property type="match status" value="1"/>
</dbReference>
<dbReference type="RefSeq" id="WP_100258606.1">
    <property type="nucleotide sequence ID" value="NZ_CP011797.1"/>
</dbReference>
<dbReference type="EMBL" id="CP011797">
    <property type="protein sequence ID" value="ATX78416.1"/>
    <property type="molecule type" value="Genomic_DNA"/>
</dbReference>
<dbReference type="PANTHER" id="PTHR11060">
    <property type="entry name" value="PROTEIN MEMO1"/>
    <property type="match status" value="1"/>
</dbReference>
<dbReference type="Proteomes" id="UP000229757">
    <property type="component" value="Chromosome"/>
</dbReference>
<reference evidence="2 3" key="1">
    <citation type="journal article" date="2017" name="Environ. Microbiol.">
        <title>Genomic and physiological analyses of 'Reinekea forsetii' reveal a versatile opportunistic lifestyle during spring algae blooms.</title>
        <authorList>
            <person name="Avci B."/>
            <person name="Hahnke R.L."/>
            <person name="Chafee M."/>
            <person name="Fischer T."/>
            <person name="Gruber-Vodicka H."/>
            <person name="Tegetmeyer H.E."/>
            <person name="Harder J."/>
            <person name="Fuchs B.M."/>
            <person name="Amann R.I."/>
            <person name="Teeling H."/>
        </authorList>
    </citation>
    <scope>NUCLEOTIDE SEQUENCE [LARGE SCALE GENOMIC DNA]</scope>
    <source>
        <strain evidence="2 3">Hel1_31_D35</strain>
    </source>
</reference>
<dbReference type="Gene3D" id="3.40.830.10">
    <property type="entry name" value="LigB-like"/>
    <property type="match status" value="1"/>
</dbReference>
<dbReference type="PANTHER" id="PTHR11060:SF0">
    <property type="entry name" value="PROTEIN MEMO1"/>
    <property type="match status" value="1"/>
</dbReference>
<accession>A0A2K8L2C4</accession>
<evidence type="ECO:0008006" key="4">
    <source>
        <dbReference type="Google" id="ProtNLM"/>
    </source>
</evidence>
<dbReference type="KEGG" id="rfo:REIFOR_03313"/>
<dbReference type="OrthoDB" id="9782820at2"/>
<evidence type="ECO:0000313" key="2">
    <source>
        <dbReference type="EMBL" id="ATX78416.1"/>
    </source>
</evidence>
<comment type="similarity">
    <text evidence="1">Belongs to the MEMO1 family.</text>
</comment>
<sequence>MLIRSPAVAGTLYDADSQRLLAQIESWLADAGSQPLPRPAKALIVPHSGYPFSGATAAGAYRLLEPIYDTIKRVVILGTCHRDPTQGLWTPRCAAFRTPLGDVAVDQPACRALLEHPEVNELAVQQDMEHSIEVQLPFLQTVLEDFSLIPLLVGDCSTPVLAEILSSLWGGPETLLVISTGLSRNRPYREVIAQDQHSARRIRAFDSGFVSQEACGFNALNGFLQVAKAQGLASRQVALTTSADLNGQKEQVRGFGAFVFY</sequence>
<protein>
    <recommendedName>
        <fullName evidence="4">MEMO1 family protein</fullName>
    </recommendedName>
</protein>
<evidence type="ECO:0000313" key="3">
    <source>
        <dbReference type="Proteomes" id="UP000229757"/>
    </source>
</evidence>
<evidence type="ECO:0000256" key="1">
    <source>
        <dbReference type="ARBA" id="ARBA00006315"/>
    </source>
</evidence>